<dbReference type="KEGG" id="bln:Blon_0474"/>
<dbReference type="PANTHER" id="PTHR24220:SF659">
    <property type="entry name" value="TRANSPORTER, PUTATIVE-RELATED"/>
    <property type="match status" value="1"/>
</dbReference>
<reference evidence="5 6" key="1">
    <citation type="journal article" date="2008" name="Proc. Natl. Acad. Sci. U.S.A.">
        <title>The genome sequence of Bifidobacterium longum subsp. infantis reveals adaptations for milk utilization within the infant microbiome.</title>
        <authorList>
            <person name="Sela D.A."/>
            <person name="Chapman J."/>
            <person name="Adeuya A."/>
            <person name="Kim J.H."/>
            <person name="Chen F."/>
            <person name="Whitehead T.R."/>
            <person name="Lapidus A."/>
            <person name="Rokhsar D.S."/>
            <person name="Lebrilla C.B."/>
            <person name="German J.B."/>
            <person name="Price N.P."/>
            <person name="Richardson P.M."/>
            <person name="Mills D.A."/>
        </authorList>
    </citation>
    <scope>NUCLEOTIDE SEQUENCE [LARGE SCALE GENOMIC DNA]</scope>
    <source>
        <strain evidence="6">ATCC 15697 / DSM 20088 / JCM 1222 / NCTC 11817 / S12 [JGI]</strain>
    </source>
</reference>
<dbReference type="Gene3D" id="3.40.50.300">
    <property type="entry name" value="P-loop containing nucleotide triphosphate hydrolases"/>
    <property type="match status" value="1"/>
</dbReference>
<keyword evidence="3" id="KW-0067">ATP-binding</keyword>
<dbReference type="Proteomes" id="UP000001360">
    <property type="component" value="Chromosome"/>
</dbReference>
<dbReference type="GO" id="GO:0005524">
    <property type="term" value="F:ATP binding"/>
    <property type="evidence" value="ECO:0007669"/>
    <property type="project" value="UniProtKB-KW"/>
</dbReference>
<dbReference type="GO" id="GO:0022857">
    <property type="term" value="F:transmembrane transporter activity"/>
    <property type="evidence" value="ECO:0007669"/>
    <property type="project" value="TreeGrafter"/>
</dbReference>
<proteinExistence type="predicted"/>
<dbReference type="InterPro" id="IPR017911">
    <property type="entry name" value="MacB-like_ATP-bd"/>
</dbReference>
<dbReference type="SMART" id="SM00382">
    <property type="entry name" value="AAA"/>
    <property type="match status" value="1"/>
</dbReference>
<feature type="domain" description="ABC transporter" evidence="4">
    <location>
        <begin position="18"/>
        <end position="250"/>
    </location>
</feature>
<evidence type="ECO:0000259" key="4">
    <source>
        <dbReference type="PROSITE" id="PS50893"/>
    </source>
</evidence>
<dbReference type="Pfam" id="PF00005">
    <property type="entry name" value="ABC_tran"/>
    <property type="match status" value="1"/>
</dbReference>
<dbReference type="InterPro" id="IPR003439">
    <property type="entry name" value="ABC_transporter-like_ATP-bd"/>
</dbReference>
<dbReference type="InterPro" id="IPR027417">
    <property type="entry name" value="P-loop_NTPase"/>
</dbReference>
<dbReference type="PROSITE" id="PS00211">
    <property type="entry name" value="ABC_TRANSPORTER_1"/>
    <property type="match status" value="1"/>
</dbReference>
<dbReference type="PROSITE" id="PS50893">
    <property type="entry name" value="ABC_TRANSPORTER_2"/>
    <property type="match status" value="1"/>
</dbReference>
<dbReference type="CDD" id="cd03255">
    <property type="entry name" value="ABC_MJ0796_LolCDE_FtsE"/>
    <property type="match status" value="1"/>
</dbReference>
<dbReference type="AlphaFoldDB" id="B7GNX6"/>
<evidence type="ECO:0000313" key="6">
    <source>
        <dbReference type="Proteomes" id="UP000001360"/>
    </source>
</evidence>
<sequence>MVRHLRGTGSDAMASAPVAAAGLSKSFELRRGETVPVLRHVDFTAGWGQMTGIVGPSGSGKSTLMYCLAGLESVSDGSVRVLGQEVTRMSRAQSARFRRDHLGFVFQSYNLVPSMSVEDNLRLPFTLRGAKYPWDRAAGLLDRLGILGLRRQNVTLLSGGEQQRVALARVLVADPEIVFADEPTGALDTESGGRVVDELRAFADRPGHAVVMVTHSPEVAVRCDRVARMRDGVLAEVGSDSSGLDGREAI</sequence>
<dbReference type="InterPro" id="IPR003593">
    <property type="entry name" value="AAA+_ATPase"/>
</dbReference>
<dbReference type="SUPFAM" id="SSF52540">
    <property type="entry name" value="P-loop containing nucleoside triphosphate hydrolases"/>
    <property type="match status" value="1"/>
</dbReference>
<gene>
    <name evidence="5" type="ordered locus">Blon_0474</name>
</gene>
<protein>
    <submittedName>
        <fullName evidence="5">ABC transporter related</fullName>
    </submittedName>
</protein>
<dbReference type="InterPro" id="IPR017871">
    <property type="entry name" value="ABC_transporter-like_CS"/>
</dbReference>
<evidence type="ECO:0000256" key="3">
    <source>
        <dbReference type="ARBA" id="ARBA00022840"/>
    </source>
</evidence>
<keyword evidence="2" id="KW-0547">Nucleotide-binding</keyword>
<dbReference type="GO" id="GO:0016887">
    <property type="term" value="F:ATP hydrolysis activity"/>
    <property type="evidence" value="ECO:0007669"/>
    <property type="project" value="InterPro"/>
</dbReference>
<dbReference type="InterPro" id="IPR015854">
    <property type="entry name" value="ABC_transpr_LolD-like"/>
</dbReference>
<evidence type="ECO:0000256" key="2">
    <source>
        <dbReference type="ARBA" id="ARBA00022741"/>
    </source>
</evidence>
<accession>B7GNX6</accession>
<organism evidence="5 6">
    <name type="scientific">Bifidobacterium longum subsp. infantis (strain ATCC 15697 / DSM 20088 / JCM 1222 / NCTC 11817 / S12)</name>
    <dbReference type="NCBI Taxonomy" id="391904"/>
    <lineage>
        <taxon>Bacteria</taxon>
        <taxon>Bacillati</taxon>
        <taxon>Actinomycetota</taxon>
        <taxon>Actinomycetes</taxon>
        <taxon>Bifidobacteriales</taxon>
        <taxon>Bifidobacteriaceae</taxon>
        <taxon>Bifidobacterium</taxon>
    </lineage>
</organism>
<dbReference type="PANTHER" id="PTHR24220">
    <property type="entry name" value="IMPORT ATP-BINDING PROTEIN"/>
    <property type="match status" value="1"/>
</dbReference>
<dbReference type="GO" id="GO:0005886">
    <property type="term" value="C:plasma membrane"/>
    <property type="evidence" value="ECO:0007669"/>
    <property type="project" value="TreeGrafter"/>
</dbReference>
<name>B7GNX6_BIFLS</name>
<keyword evidence="1" id="KW-0813">Transport</keyword>
<dbReference type="EMBL" id="CP001095">
    <property type="protein sequence ID" value="ACJ51588.1"/>
    <property type="molecule type" value="Genomic_DNA"/>
</dbReference>
<evidence type="ECO:0000256" key="1">
    <source>
        <dbReference type="ARBA" id="ARBA00022448"/>
    </source>
</evidence>
<evidence type="ECO:0000313" key="5">
    <source>
        <dbReference type="EMBL" id="ACJ51588.1"/>
    </source>
</evidence>